<proteinExistence type="predicted"/>
<name>A0A1I0NC23_9RHOB</name>
<reference evidence="6 7" key="1">
    <citation type="submission" date="2016-10" db="EMBL/GenBank/DDBJ databases">
        <authorList>
            <person name="de Groot N.N."/>
        </authorList>
    </citation>
    <scope>NUCLEOTIDE SEQUENCE [LARGE SCALE GENOMIC DNA]</scope>
    <source>
        <strain evidence="6 7">DSM 29439</strain>
    </source>
</reference>
<dbReference type="InterPro" id="IPR051206">
    <property type="entry name" value="NAMLAA_amidase_2"/>
</dbReference>
<evidence type="ECO:0000313" key="6">
    <source>
        <dbReference type="EMBL" id="SEV98632.1"/>
    </source>
</evidence>
<dbReference type="SMART" id="SM00644">
    <property type="entry name" value="Ami_2"/>
    <property type="match status" value="1"/>
</dbReference>
<feature type="domain" description="N-acetylmuramoyl-L-alanine amidase" evidence="5">
    <location>
        <begin position="8"/>
        <end position="141"/>
    </location>
</feature>
<dbReference type="CDD" id="cd06583">
    <property type="entry name" value="PGRP"/>
    <property type="match status" value="1"/>
</dbReference>
<evidence type="ECO:0000256" key="1">
    <source>
        <dbReference type="ARBA" id="ARBA00001561"/>
    </source>
</evidence>
<dbReference type="PANTHER" id="PTHR30417:SF1">
    <property type="entry name" value="N-ACETYLMURAMOYL-L-ALANINE AMIDASE AMID"/>
    <property type="match status" value="1"/>
</dbReference>
<dbReference type="STRING" id="1173584.SAMN05444851_0702"/>
<dbReference type="SUPFAM" id="SSF55846">
    <property type="entry name" value="N-acetylmuramoyl-L-alanine amidase-like"/>
    <property type="match status" value="1"/>
</dbReference>
<accession>A0A1I0NC23</accession>
<gene>
    <name evidence="6" type="ORF">SAMN05444851_0702</name>
</gene>
<dbReference type="AlphaFoldDB" id="A0A1I0NC23"/>
<dbReference type="GO" id="GO:0008745">
    <property type="term" value="F:N-acetylmuramoyl-L-alanine amidase activity"/>
    <property type="evidence" value="ECO:0007669"/>
    <property type="project" value="UniProtKB-EC"/>
</dbReference>
<keyword evidence="4" id="KW-0961">Cell wall biogenesis/degradation</keyword>
<dbReference type="Pfam" id="PF01510">
    <property type="entry name" value="Amidase_2"/>
    <property type="match status" value="1"/>
</dbReference>
<evidence type="ECO:0000256" key="4">
    <source>
        <dbReference type="ARBA" id="ARBA00023316"/>
    </source>
</evidence>
<keyword evidence="7" id="KW-1185">Reference proteome</keyword>
<dbReference type="InterPro" id="IPR002502">
    <property type="entry name" value="Amidase_domain"/>
</dbReference>
<dbReference type="EC" id="3.5.1.28" evidence="2"/>
<sequence>MQITSRPSPNFGPRRDGLAPSLIVLHYTAMADPAEALDRLCAPEHEVSAHYLIHRDGRVFQLVDEDMRAWHAGAGTWRGMDDINSRSIGIEIDNDGVSPFSEPQLAQLEKLLPLIMERWSIPIEGVIGHSDMAPDRKSDPGRRFPWSRLARQELAIWPDGSETTPDEAEFLQQAAVFGYPSNAGCTAVLDALRQRFRPWAVGPLDRRDMGIVADLSKRFPVDAPTPNA</sequence>
<protein>
    <recommendedName>
        <fullName evidence="2">N-acetylmuramoyl-L-alanine amidase</fullName>
        <ecNumber evidence="2">3.5.1.28</ecNumber>
    </recommendedName>
</protein>
<dbReference type="EMBL" id="FOJB01000001">
    <property type="protein sequence ID" value="SEV98632.1"/>
    <property type="molecule type" value="Genomic_DNA"/>
</dbReference>
<keyword evidence="3" id="KW-0378">Hydrolase</keyword>
<dbReference type="Proteomes" id="UP000199650">
    <property type="component" value="Unassembled WGS sequence"/>
</dbReference>
<comment type="catalytic activity">
    <reaction evidence="1">
        <text>Hydrolyzes the link between N-acetylmuramoyl residues and L-amino acid residues in certain cell-wall glycopeptides.</text>
        <dbReference type="EC" id="3.5.1.28"/>
    </reaction>
</comment>
<dbReference type="GO" id="GO:0019867">
    <property type="term" value="C:outer membrane"/>
    <property type="evidence" value="ECO:0007669"/>
    <property type="project" value="TreeGrafter"/>
</dbReference>
<dbReference type="GO" id="GO:0009254">
    <property type="term" value="P:peptidoglycan turnover"/>
    <property type="evidence" value="ECO:0007669"/>
    <property type="project" value="TreeGrafter"/>
</dbReference>
<evidence type="ECO:0000313" key="7">
    <source>
        <dbReference type="Proteomes" id="UP000199650"/>
    </source>
</evidence>
<dbReference type="PANTHER" id="PTHR30417">
    <property type="entry name" value="N-ACETYLMURAMOYL-L-ALANINE AMIDASE AMID"/>
    <property type="match status" value="1"/>
</dbReference>
<dbReference type="InterPro" id="IPR036505">
    <property type="entry name" value="Amidase/PGRP_sf"/>
</dbReference>
<evidence type="ECO:0000256" key="2">
    <source>
        <dbReference type="ARBA" id="ARBA00011901"/>
    </source>
</evidence>
<evidence type="ECO:0000259" key="5">
    <source>
        <dbReference type="SMART" id="SM00644"/>
    </source>
</evidence>
<evidence type="ECO:0000256" key="3">
    <source>
        <dbReference type="ARBA" id="ARBA00022801"/>
    </source>
</evidence>
<dbReference type="GO" id="GO:0009253">
    <property type="term" value="P:peptidoglycan catabolic process"/>
    <property type="evidence" value="ECO:0007669"/>
    <property type="project" value="InterPro"/>
</dbReference>
<organism evidence="6 7">
    <name type="scientific">Aliiroseovarius sediminilitoris</name>
    <dbReference type="NCBI Taxonomy" id="1173584"/>
    <lineage>
        <taxon>Bacteria</taxon>
        <taxon>Pseudomonadati</taxon>
        <taxon>Pseudomonadota</taxon>
        <taxon>Alphaproteobacteria</taxon>
        <taxon>Rhodobacterales</taxon>
        <taxon>Paracoccaceae</taxon>
        <taxon>Aliiroseovarius</taxon>
    </lineage>
</organism>
<dbReference type="GO" id="GO:0071555">
    <property type="term" value="P:cell wall organization"/>
    <property type="evidence" value="ECO:0007669"/>
    <property type="project" value="UniProtKB-KW"/>
</dbReference>
<dbReference type="Gene3D" id="3.40.80.10">
    <property type="entry name" value="Peptidoglycan recognition protein-like"/>
    <property type="match status" value="1"/>
</dbReference>
<dbReference type="RefSeq" id="WP_281242417.1">
    <property type="nucleotide sequence ID" value="NZ_FOJB01000001.1"/>
</dbReference>